<reference evidence="1 2" key="1">
    <citation type="submission" date="2018-06" db="EMBL/GenBank/DDBJ databases">
        <title>Isolation of heavy metals resistant Paenibacillus silvae NC2 from Gold-Copper mine in ZiJin, China.</title>
        <authorList>
            <person name="Xu J."/>
            <person name="Mazhar H.S."/>
            <person name="Rensing C."/>
        </authorList>
    </citation>
    <scope>NUCLEOTIDE SEQUENCE [LARGE SCALE GENOMIC DNA]</scope>
    <source>
        <strain evidence="1 2">NC2</strain>
    </source>
</reference>
<dbReference type="EMBL" id="QKWW01000006">
    <property type="protein sequence ID" value="PZT57390.1"/>
    <property type="molecule type" value="Genomic_DNA"/>
</dbReference>
<evidence type="ECO:0000313" key="1">
    <source>
        <dbReference type="EMBL" id="PZT57390.1"/>
    </source>
</evidence>
<comment type="caution">
    <text evidence="1">The sequence shown here is derived from an EMBL/GenBank/DDBJ whole genome shotgun (WGS) entry which is preliminary data.</text>
</comment>
<organism evidence="1 2">
    <name type="scientific">Paenibacillus silvae</name>
    <dbReference type="NCBI Taxonomy" id="1325358"/>
    <lineage>
        <taxon>Bacteria</taxon>
        <taxon>Bacillati</taxon>
        <taxon>Bacillota</taxon>
        <taxon>Bacilli</taxon>
        <taxon>Bacillales</taxon>
        <taxon>Paenibacillaceae</taxon>
        <taxon>Paenibacillus</taxon>
    </lineage>
</organism>
<dbReference type="RefSeq" id="WP_111268541.1">
    <property type="nucleotide sequence ID" value="NZ_QKWW01000006.1"/>
</dbReference>
<gene>
    <name evidence="1" type="ORF">DN757_01665</name>
</gene>
<sequence>MFYYIISDNEYDDYYYTMLVHENEFNKKEFCTIYNDIVERLGKNSGHRSVVWELCNNYGFKEVEVKYEINSCYDNHRKLISFDEMENEEDAFISKD</sequence>
<dbReference type="Proteomes" id="UP000249204">
    <property type="component" value="Unassembled WGS sequence"/>
</dbReference>
<protein>
    <submittedName>
        <fullName evidence="1">Uncharacterized protein</fullName>
    </submittedName>
</protein>
<name>A0A2W6PCJ9_9BACL</name>
<accession>A0A2W6PCJ9</accession>
<evidence type="ECO:0000313" key="2">
    <source>
        <dbReference type="Proteomes" id="UP000249204"/>
    </source>
</evidence>
<dbReference type="AlphaFoldDB" id="A0A2W6PCJ9"/>
<proteinExistence type="predicted"/>